<dbReference type="AlphaFoldDB" id="A0AAV8SX66"/>
<dbReference type="PANTHER" id="PTHR43319">
    <property type="entry name" value="BETA-LACTAMASE-RELATED"/>
    <property type="match status" value="1"/>
</dbReference>
<dbReference type="InterPro" id="IPR012338">
    <property type="entry name" value="Beta-lactam/transpept-like"/>
</dbReference>
<sequence>MADWDGCLNRIVQSVPETEPGKQQLYHYQSFGWLCGGMIEHASGKKFQEILEEAIVHPLEIDGELYIGIPPGVESRLAVLSTDTEDVSKISQSKSRPDLPSSFQPEIIAEIMTTVPSLFNLLQIRQAILPASNGHCSARALARYYAALVDGGVVPLSHSNLSKPPLGSHPHIPEEQNQVVTNENNTNFHEDKVEGSNDLKRDDRLDSSETGDDGKESKSIREMFSNPRIHEAFLGLGEYGNWAMADGAFGLGFRRMRLRDGSFVGFGHTGMGGSTGFCYTKERLAIAVTVNKLSLGGVTRKITELICSELNIPLHEHYTAMTEEDKPDTELITKTILIN</sequence>
<gene>
    <name evidence="3" type="ORF">K2173_000426</name>
</gene>
<protein>
    <recommendedName>
        <fullName evidence="2">Beta-lactamase-related domain-containing protein</fullName>
    </recommendedName>
</protein>
<dbReference type="InterPro" id="IPR052907">
    <property type="entry name" value="Beta-lactamase/esterase"/>
</dbReference>
<proteinExistence type="predicted"/>
<feature type="region of interest" description="Disordered" evidence="1">
    <location>
        <begin position="188"/>
        <end position="222"/>
    </location>
</feature>
<evidence type="ECO:0000256" key="1">
    <source>
        <dbReference type="SAM" id="MobiDB-lite"/>
    </source>
</evidence>
<dbReference type="Pfam" id="PF00144">
    <property type="entry name" value="Beta-lactamase"/>
    <property type="match status" value="1"/>
</dbReference>
<feature type="compositionally biased region" description="Basic and acidic residues" evidence="1">
    <location>
        <begin position="188"/>
        <end position="221"/>
    </location>
</feature>
<name>A0AAV8SX66_9ROSI</name>
<comment type="caution">
    <text evidence="3">The sequence shown here is derived from an EMBL/GenBank/DDBJ whole genome shotgun (WGS) entry which is preliminary data.</text>
</comment>
<dbReference type="Proteomes" id="UP001159364">
    <property type="component" value="Linkage Group LG07"/>
</dbReference>
<evidence type="ECO:0000313" key="3">
    <source>
        <dbReference type="EMBL" id="KAJ8758705.1"/>
    </source>
</evidence>
<accession>A0AAV8SX66</accession>
<dbReference type="PANTHER" id="PTHR43319:SF3">
    <property type="entry name" value="BETA-LACTAMASE-RELATED DOMAIN-CONTAINING PROTEIN"/>
    <property type="match status" value="1"/>
</dbReference>
<keyword evidence="4" id="KW-1185">Reference proteome</keyword>
<reference evidence="3 4" key="1">
    <citation type="submission" date="2021-09" db="EMBL/GenBank/DDBJ databases">
        <title>Genomic insights and catalytic innovation underlie evolution of tropane alkaloids biosynthesis.</title>
        <authorList>
            <person name="Wang Y.-J."/>
            <person name="Tian T."/>
            <person name="Huang J.-P."/>
            <person name="Huang S.-X."/>
        </authorList>
    </citation>
    <scope>NUCLEOTIDE SEQUENCE [LARGE SCALE GENOMIC DNA]</scope>
    <source>
        <strain evidence="3">KIB-2018</strain>
        <tissue evidence="3">Leaf</tissue>
    </source>
</reference>
<dbReference type="Gene3D" id="3.40.710.10">
    <property type="entry name" value="DD-peptidase/beta-lactamase superfamily"/>
    <property type="match status" value="2"/>
</dbReference>
<organism evidence="3 4">
    <name type="scientific">Erythroxylum novogranatense</name>
    <dbReference type="NCBI Taxonomy" id="1862640"/>
    <lineage>
        <taxon>Eukaryota</taxon>
        <taxon>Viridiplantae</taxon>
        <taxon>Streptophyta</taxon>
        <taxon>Embryophyta</taxon>
        <taxon>Tracheophyta</taxon>
        <taxon>Spermatophyta</taxon>
        <taxon>Magnoliopsida</taxon>
        <taxon>eudicotyledons</taxon>
        <taxon>Gunneridae</taxon>
        <taxon>Pentapetalae</taxon>
        <taxon>rosids</taxon>
        <taxon>fabids</taxon>
        <taxon>Malpighiales</taxon>
        <taxon>Erythroxylaceae</taxon>
        <taxon>Erythroxylum</taxon>
    </lineage>
</organism>
<evidence type="ECO:0000313" key="4">
    <source>
        <dbReference type="Proteomes" id="UP001159364"/>
    </source>
</evidence>
<dbReference type="SUPFAM" id="SSF56601">
    <property type="entry name" value="beta-lactamase/transpeptidase-like"/>
    <property type="match status" value="1"/>
</dbReference>
<evidence type="ECO:0000259" key="2">
    <source>
        <dbReference type="Pfam" id="PF00144"/>
    </source>
</evidence>
<dbReference type="InterPro" id="IPR001466">
    <property type="entry name" value="Beta-lactam-related"/>
</dbReference>
<feature type="domain" description="Beta-lactamase-related" evidence="2">
    <location>
        <begin position="3"/>
        <end position="165"/>
    </location>
</feature>
<dbReference type="EMBL" id="JAIWQS010000007">
    <property type="protein sequence ID" value="KAJ8758705.1"/>
    <property type="molecule type" value="Genomic_DNA"/>
</dbReference>